<gene>
    <name evidence="1" type="ORF">Patl1_11188</name>
</gene>
<name>A0ACC1A6K6_9ROSI</name>
<accession>A0ACC1A6K6</accession>
<comment type="caution">
    <text evidence="1">The sequence shown here is derived from an EMBL/GenBank/DDBJ whole genome shotgun (WGS) entry which is preliminary data.</text>
</comment>
<reference evidence="2" key="1">
    <citation type="journal article" date="2023" name="G3 (Bethesda)">
        <title>Genome assembly and association tests identify interacting loci associated with vigor, precocity, and sex in interspecific pistachio rootstocks.</title>
        <authorList>
            <person name="Palmer W."/>
            <person name="Jacygrad E."/>
            <person name="Sagayaradj S."/>
            <person name="Cavanaugh K."/>
            <person name="Han R."/>
            <person name="Bertier L."/>
            <person name="Beede B."/>
            <person name="Kafkas S."/>
            <person name="Golino D."/>
            <person name="Preece J."/>
            <person name="Michelmore R."/>
        </authorList>
    </citation>
    <scope>NUCLEOTIDE SEQUENCE [LARGE SCALE GENOMIC DNA]</scope>
</reference>
<evidence type="ECO:0000313" key="1">
    <source>
        <dbReference type="EMBL" id="KAJ0081421.1"/>
    </source>
</evidence>
<protein>
    <submittedName>
        <fullName evidence="1">Uncharacterized protein</fullName>
    </submittedName>
</protein>
<evidence type="ECO:0000313" key="2">
    <source>
        <dbReference type="Proteomes" id="UP001164250"/>
    </source>
</evidence>
<proteinExistence type="predicted"/>
<dbReference type="EMBL" id="CM047908">
    <property type="protein sequence ID" value="KAJ0081421.1"/>
    <property type="molecule type" value="Genomic_DNA"/>
</dbReference>
<organism evidence="1 2">
    <name type="scientific">Pistacia atlantica</name>
    <dbReference type="NCBI Taxonomy" id="434234"/>
    <lineage>
        <taxon>Eukaryota</taxon>
        <taxon>Viridiplantae</taxon>
        <taxon>Streptophyta</taxon>
        <taxon>Embryophyta</taxon>
        <taxon>Tracheophyta</taxon>
        <taxon>Spermatophyta</taxon>
        <taxon>Magnoliopsida</taxon>
        <taxon>eudicotyledons</taxon>
        <taxon>Gunneridae</taxon>
        <taxon>Pentapetalae</taxon>
        <taxon>rosids</taxon>
        <taxon>malvids</taxon>
        <taxon>Sapindales</taxon>
        <taxon>Anacardiaceae</taxon>
        <taxon>Pistacia</taxon>
    </lineage>
</organism>
<dbReference type="Proteomes" id="UP001164250">
    <property type="component" value="Chromosome 12"/>
</dbReference>
<sequence>MRKKIEKINGKCRYSLCFVLIAEKMNSSLGHQLGIFFLVFALFSTFFRK</sequence>
<keyword evidence="2" id="KW-1185">Reference proteome</keyword>